<dbReference type="Pfam" id="PF00815">
    <property type="entry name" value="Histidinol_dh"/>
    <property type="match status" value="1"/>
</dbReference>
<evidence type="ECO:0000256" key="12">
    <source>
        <dbReference type="HAMAP-Rule" id="MF_01024"/>
    </source>
</evidence>
<feature type="binding site" evidence="12 15">
    <location>
        <position position="209"/>
    </location>
    <ligand>
        <name>NAD(+)</name>
        <dbReference type="ChEBI" id="CHEBI:57540"/>
    </ligand>
</feature>
<dbReference type="GO" id="GO:0005829">
    <property type="term" value="C:cytosol"/>
    <property type="evidence" value="ECO:0007669"/>
    <property type="project" value="TreeGrafter"/>
</dbReference>
<protein>
    <recommendedName>
        <fullName evidence="4 12">Histidinol dehydrogenase</fullName>
        <shortName evidence="12">HDH</shortName>
        <ecNumber evidence="4 12">1.1.1.23</ecNumber>
    </recommendedName>
</protein>
<evidence type="ECO:0000256" key="5">
    <source>
        <dbReference type="ARBA" id="ARBA00022605"/>
    </source>
</evidence>
<accession>A0A1H6JXA1</accession>
<dbReference type="InterPro" id="IPR012131">
    <property type="entry name" value="Hstdl_DH"/>
</dbReference>
<name>A0A1H6JXA1_9FLAO</name>
<dbReference type="AlphaFoldDB" id="A0A1H6JXA1"/>
<dbReference type="CDD" id="cd06572">
    <property type="entry name" value="Histidinol_dh"/>
    <property type="match status" value="1"/>
</dbReference>
<feature type="binding site" evidence="12 16">
    <location>
        <position position="255"/>
    </location>
    <ligand>
        <name>substrate</name>
    </ligand>
</feature>
<feature type="binding site" evidence="12 17">
    <location>
        <position position="356"/>
    </location>
    <ligand>
        <name>Zn(2+)</name>
        <dbReference type="ChEBI" id="CHEBI:29105"/>
    </ligand>
</feature>
<feature type="binding site" evidence="12 16">
    <location>
        <position position="415"/>
    </location>
    <ligand>
        <name>substrate</name>
    </ligand>
</feature>
<dbReference type="PROSITE" id="PS00611">
    <property type="entry name" value="HISOL_DEHYDROGENASE"/>
    <property type="match status" value="1"/>
</dbReference>
<evidence type="ECO:0000256" key="18">
    <source>
        <dbReference type="RuleBase" id="RU004175"/>
    </source>
</evidence>
<feature type="active site" description="Proton acceptor" evidence="12 14">
    <location>
        <position position="323"/>
    </location>
</feature>
<evidence type="ECO:0000256" key="15">
    <source>
        <dbReference type="PIRSR" id="PIRSR000099-2"/>
    </source>
</evidence>
<evidence type="ECO:0000256" key="6">
    <source>
        <dbReference type="ARBA" id="ARBA00022723"/>
    </source>
</evidence>
<feature type="binding site" evidence="12 16">
    <location>
        <position position="258"/>
    </location>
    <ligand>
        <name>substrate</name>
    </ligand>
</feature>
<dbReference type="EC" id="1.1.1.23" evidence="4 12"/>
<dbReference type="FunFam" id="3.40.50.1980:FF:000002">
    <property type="entry name" value="Histidinol dehydrogenase, chloroplastic"/>
    <property type="match status" value="1"/>
</dbReference>
<evidence type="ECO:0000256" key="4">
    <source>
        <dbReference type="ARBA" id="ARBA00012965"/>
    </source>
</evidence>
<dbReference type="Proteomes" id="UP000199634">
    <property type="component" value="Unassembled WGS sequence"/>
</dbReference>
<dbReference type="InterPro" id="IPR001692">
    <property type="entry name" value="Histidinol_DH_CS"/>
</dbReference>
<keyword evidence="8 12" id="KW-0560">Oxidoreductase</keyword>
<evidence type="ECO:0000256" key="9">
    <source>
        <dbReference type="ARBA" id="ARBA00023027"/>
    </source>
</evidence>
<dbReference type="PIRSF" id="PIRSF000099">
    <property type="entry name" value="Histidinol_dh"/>
    <property type="match status" value="1"/>
</dbReference>
<dbReference type="InterPro" id="IPR016161">
    <property type="entry name" value="Ald_DH/histidinol_DH"/>
</dbReference>
<comment type="function">
    <text evidence="1 12">Catalyzes the sequential NAD-dependent oxidations of L-histidinol to L-histidinaldehyde and then to L-histidine.</text>
</comment>
<dbReference type="NCBIfam" id="TIGR00069">
    <property type="entry name" value="hisD"/>
    <property type="match status" value="1"/>
</dbReference>
<proteinExistence type="inferred from homology"/>
<dbReference type="EMBL" id="FNXE01000006">
    <property type="protein sequence ID" value="SEH65265.1"/>
    <property type="molecule type" value="Genomic_DNA"/>
</dbReference>
<feature type="binding site" evidence="12 15">
    <location>
        <position position="124"/>
    </location>
    <ligand>
        <name>NAD(+)</name>
        <dbReference type="ChEBI" id="CHEBI:57540"/>
    </ligand>
</feature>
<evidence type="ECO:0000256" key="13">
    <source>
        <dbReference type="PIRNR" id="PIRNR000099"/>
    </source>
</evidence>
<dbReference type="SUPFAM" id="SSF53720">
    <property type="entry name" value="ALDH-like"/>
    <property type="match status" value="1"/>
</dbReference>
<feature type="binding site" evidence="12 16">
    <location>
        <position position="323"/>
    </location>
    <ligand>
        <name>substrate</name>
    </ligand>
</feature>
<evidence type="ECO:0000313" key="20">
    <source>
        <dbReference type="Proteomes" id="UP000199634"/>
    </source>
</evidence>
<dbReference type="InterPro" id="IPR022695">
    <property type="entry name" value="Histidinol_DH_monofunct"/>
</dbReference>
<keyword evidence="7 12" id="KW-0862">Zinc</keyword>
<keyword evidence="10 12" id="KW-0368">Histidine biosynthesis</keyword>
<dbReference type="GO" id="GO:0051287">
    <property type="term" value="F:NAD binding"/>
    <property type="evidence" value="ECO:0007669"/>
    <property type="project" value="InterPro"/>
</dbReference>
<dbReference type="FunFam" id="1.20.5.1300:FF:000001">
    <property type="entry name" value="Histidine biosynthesis trifunctional protein"/>
    <property type="match status" value="1"/>
</dbReference>
<organism evidence="19 20">
    <name type="scientific">Paenimyroides marinum</name>
    <dbReference type="NCBI Taxonomy" id="1159016"/>
    <lineage>
        <taxon>Bacteria</taxon>
        <taxon>Pseudomonadati</taxon>
        <taxon>Bacteroidota</taxon>
        <taxon>Flavobacteriia</taxon>
        <taxon>Flavobacteriales</taxon>
        <taxon>Flavobacteriaceae</taxon>
        <taxon>Paenimyroides</taxon>
    </lineage>
</organism>
<dbReference type="Gene3D" id="1.20.5.1300">
    <property type="match status" value="1"/>
</dbReference>
<dbReference type="OrthoDB" id="9805269at2"/>
<dbReference type="UniPathway" id="UPA00031">
    <property type="reaction ID" value="UER00014"/>
</dbReference>
<comment type="similarity">
    <text evidence="3 12 13 18">Belongs to the histidinol dehydrogenase family.</text>
</comment>
<dbReference type="PANTHER" id="PTHR21256:SF2">
    <property type="entry name" value="HISTIDINE BIOSYNTHESIS TRIFUNCTIONAL PROTEIN"/>
    <property type="match status" value="1"/>
</dbReference>
<evidence type="ECO:0000256" key="3">
    <source>
        <dbReference type="ARBA" id="ARBA00010178"/>
    </source>
</evidence>
<comment type="pathway">
    <text evidence="2 12">Amino-acid biosynthesis; L-histidine biosynthesis; L-histidine from 5-phospho-alpha-D-ribose 1-diphosphate: step 9/9.</text>
</comment>
<dbReference type="Gene3D" id="3.40.50.1980">
    <property type="entry name" value="Nitrogenase molybdenum iron protein domain"/>
    <property type="match status" value="2"/>
</dbReference>
<keyword evidence="5 12" id="KW-0028">Amino-acid biosynthesis</keyword>
<feature type="binding site" evidence="12 15">
    <location>
        <position position="186"/>
    </location>
    <ligand>
        <name>NAD(+)</name>
        <dbReference type="ChEBI" id="CHEBI:57540"/>
    </ligand>
</feature>
<comment type="cofactor">
    <cofactor evidence="12 17">
        <name>Zn(2+)</name>
        <dbReference type="ChEBI" id="CHEBI:29105"/>
    </cofactor>
    <text evidence="12 17">Binds 1 zinc ion per subunit.</text>
</comment>
<feature type="binding site" evidence="12 16">
    <location>
        <position position="233"/>
    </location>
    <ligand>
        <name>substrate</name>
    </ligand>
</feature>
<dbReference type="GO" id="GO:0000105">
    <property type="term" value="P:L-histidine biosynthetic process"/>
    <property type="evidence" value="ECO:0007669"/>
    <property type="project" value="UniProtKB-UniRule"/>
</dbReference>
<evidence type="ECO:0000256" key="8">
    <source>
        <dbReference type="ARBA" id="ARBA00023002"/>
    </source>
</evidence>
<dbReference type="STRING" id="1159016.SAMN02927937_00689"/>
<feature type="binding site" evidence="12 17">
    <location>
        <position position="258"/>
    </location>
    <ligand>
        <name>Zn(2+)</name>
        <dbReference type="ChEBI" id="CHEBI:29105"/>
    </ligand>
</feature>
<feature type="binding site" evidence="12 16">
    <location>
        <position position="356"/>
    </location>
    <ligand>
        <name>substrate</name>
    </ligand>
</feature>
<feature type="binding site" evidence="12 16">
    <location>
        <position position="410"/>
    </location>
    <ligand>
        <name>substrate</name>
    </ligand>
</feature>
<sequence>MKYLNNTPRSEWQILAKRPVIEKRNLDDIVNNIIDKVRIMGDVALREFTLEFDEFNLGELKVSPAEIEKAKSQVSEELKQAISVAYNNIYKFHAFQKVTEIPVETMEGITCWRKNVAIENVGLYIPGGSAPLFSTILMLAIPAQIAGCKNIVLCTPCDQNGTINPAVLYTASFLGINQIYKIGGAQAVAALAYGTESIPKVDKIFGPGNQFVTKAKELVQKNGIAIDLPAGPSEVLVIADKNADAEFIAADLLSQAEHGTDSQVVFTTNYEPLIEQVNLALEKQLSTLPRAGLAKKTLENSFSVLFNSVDECIDFSNVYAPEHLILAIENPTEYCDKILNAGSVFLGNYACESAGDYASGTNHTLPTNGYAKSYSGVSYDSFVKKITFQKITPRGLQNIGATVEIMAQAEQLTAHKNAVSIRLKKINN</sequence>
<keyword evidence="6 12" id="KW-0479">Metal-binding</keyword>
<feature type="binding site" evidence="12 17">
    <location>
        <position position="255"/>
    </location>
    <ligand>
        <name>Zn(2+)</name>
        <dbReference type="ChEBI" id="CHEBI:29105"/>
    </ligand>
</feature>
<evidence type="ECO:0000256" key="7">
    <source>
        <dbReference type="ARBA" id="ARBA00022833"/>
    </source>
</evidence>
<dbReference type="HAMAP" id="MF_01024">
    <property type="entry name" value="HisD"/>
    <property type="match status" value="1"/>
</dbReference>
<keyword evidence="20" id="KW-1185">Reference proteome</keyword>
<evidence type="ECO:0000313" key="19">
    <source>
        <dbReference type="EMBL" id="SEH65265.1"/>
    </source>
</evidence>
<gene>
    <name evidence="12" type="primary">hisD</name>
    <name evidence="19" type="ORF">SAMN02927937_00689</name>
</gene>
<evidence type="ECO:0000256" key="1">
    <source>
        <dbReference type="ARBA" id="ARBA00003850"/>
    </source>
</evidence>
<evidence type="ECO:0000256" key="16">
    <source>
        <dbReference type="PIRSR" id="PIRSR000099-3"/>
    </source>
</evidence>
<feature type="active site" description="Proton acceptor" evidence="12 14">
    <location>
        <position position="322"/>
    </location>
</feature>
<dbReference type="PRINTS" id="PR00083">
    <property type="entry name" value="HOLDHDRGNASE"/>
</dbReference>
<evidence type="ECO:0000256" key="10">
    <source>
        <dbReference type="ARBA" id="ARBA00023102"/>
    </source>
</evidence>
<evidence type="ECO:0000256" key="2">
    <source>
        <dbReference type="ARBA" id="ARBA00004940"/>
    </source>
</evidence>
<feature type="binding site" evidence="12 17">
    <location>
        <position position="415"/>
    </location>
    <ligand>
        <name>Zn(2+)</name>
        <dbReference type="ChEBI" id="CHEBI:29105"/>
    </ligand>
</feature>
<dbReference type="GO" id="GO:0004399">
    <property type="term" value="F:histidinol dehydrogenase activity"/>
    <property type="evidence" value="ECO:0007669"/>
    <property type="project" value="UniProtKB-UniRule"/>
</dbReference>
<dbReference type="PANTHER" id="PTHR21256">
    <property type="entry name" value="HISTIDINOL DEHYDROGENASE HDH"/>
    <property type="match status" value="1"/>
</dbReference>
<keyword evidence="9 12" id="KW-0520">NAD</keyword>
<reference evidence="19 20" key="1">
    <citation type="submission" date="2016-10" db="EMBL/GenBank/DDBJ databases">
        <authorList>
            <person name="de Groot N.N."/>
        </authorList>
    </citation>
    <scope>NUCLEOTIDE SEQUENCE [LARGE SCALE GENOMIC DNA]</scope>
    <source>
        <strain evidence="19 20">CGMCC 1.10825</strain>
    </source>
</reference>
<dbReference type="RefSeq" id="WP_091096355.1">
    <property type="nucleotide sequence ID" value="NZ_FNXE01000006.1"/>
</dbReference>
<evidence type="ECO:0000256" key="14">
    <source>
        <dbReference type="PIRSR" id="PIRSR000099-1"/>
    </source>
</evidence>
<dbReference type="FunFam" id="3.40.50.1980:FF:000001">
    <property type="entry name" value="Histidinol dehydrogenase"/>
    <property type="match status" value="1"/>
</dbReference>
<comment type="catalytic activity">
    <reaction evidence="11 12">
        <text>L-histidinol + 2 NAD(+) + H2O = L-histidine + 2 NADH + 3 H(+)</text>
        <dbReference type="Rhea" id="RHEA:20641"/>
        <dbReference type="ChEBI" id="CHEBI:15377"/>
        <dbReference type="ChEBI" id="CHEBI:15378"/>
        <dbReference type="ChEBI" id="CHEBI:57540"/>
        <dbReference type="ChEBI" id="CHEBI:57595"/>
        <dbReference type="ChEBI" id="CHEBI:57699"/>
        <dbReference type="ChEBI" id="CHEBI:57945"/>
        <dbReference type="EC" id="1.1.1.23"/>
    </reaction>
</comment>
<evidence type="ECO:0000256" key="11">
    <source>
        <dbReference type="ARBA" id="ARBA00049489"/>
    </source>
</evidence>
<dbReference type="GO" id="GO:0008270">
    <property type="term" value="F:zinc ion binding"/>
    <property type="evidence" value="ECO:0007669"/>
    <property type="project" value="UniProtKB-UniRule"/>
</dbReference>
<evidence type="ECO:0000256" key="17">
    <source>
        <dbReference type="PIRSR" id="PIRSR000099-4"/>
    </source>
</evidence>